<dbReference type="PROSITE" id="PS00105">
    <property type="entry name" value="AA_TRANSFER_CLASS_1"/>
    <property type="match status" value="1"/>
</dbReference>
<proteinExistence type="inferred from homology"/>
<dbReference type="InterPro" id="IPR015421">
    <property type="entry name" value="PyrdxlP-dep_Trfase_major"/>
</dbReference>
<name>A0A1D3L3I9_9EURY</name>
<comment type="similarity">
    <text evidence="2 7">Belongs to the class-I pyridoxal-phosphate-dependent aminotransferase family.</text>
</comment>
<dbReference type="AlphaFoldDB" id="A0A1D3L3I9"/>
<evidence type="ECO:0000256" key="1">
    <source>
        <dbReference type="ARBA" id="ARBA00001933"/>
    </source>
</evidence>
<dbReference type="Proteomes" id="UP000094707">
    <property type="component" value="Chromosome I"/>
</dbReference>
<evidence type="ECO:0000256" key="3">
    <source>
        <dbReference type="ARBA" id="ARBA00011738"/>
    </source>
</evidence>
<dbReference type="STRING" id="118062.MCBB_1636"/>
<dbReference type="Gene3D" id="3.90.1150.10">
    <property type="entry name" value="Aspartate Aminotransferase, domain 1"/>
    <property type="match status" value="1"/>
</dbReference>
<evidence type="ECO:0000256" key="4">
    <source>
        <dbReference type="ARBA" id="ARBA00022576"/>
    </source>
</evidence>
<reference evidence="9 10" key="1">
    <citation type="submission" date="2016-08" db="EMBL/GenBank/DDBJ databases">
        <authorList>
            <person name="Seilhamer J.J."/>
        </authorList>
    </citation>
    <scope>NUCLEOTIDE SEQUENCE [LARGE SCALE GENOMIC DNA]</scope>
    <source>
        <strain evidence="9">Buetzberg</strain>
    </source>
</reference>
<dbReference type="EMBL" id="LT607756">
    <property type="protein sequence ID" value="SCG86191.1"/>
    <property type="molecule type" value="Genomic_DNA"/>
</dbReference>
<feature type="domain" description="Aminotransferase class I/classII large" evidence="8">
    <location>
        <begin position="33"/>
        <end position="372"/>
    </location>
</feature>
<dbReference type="GO" id="GO:0008483">
    <property type="term" value="F:transaminase activity"/>
    <property type="evidence" value="ECO:0007669"/>
    <property type="project" value="UniProtKB-KW"/>
</dbReference>
<dbReference type="RefSeq" id="WP_071907274.1">
    <property type="nucleotide sequence ID" value="NZ_LT607756.1"/>
</dbReference>
<dbReference type="CDD" id="cd00609">
    <property type="entry name" value="AAT_like"/>
    <property type="match status" value="1"/>
</dbReference>
<dbReference type="Pfam" id="PF00155">
    <property type="entry name" value="Aminotran_1_2"/>
    <property type="match status" value="1"/>
</dbReference>
<dbReference type="EC" id="2.6.1.-" evidence="7"/>
<dbReference type="InterPro" id="IPR015424">
    <property type="entry name" value="PyrdxlP-dep_Trfase"/>
</dbReference>
<dbReference type="Gene3D" id="3.40.640.10">
    <property type="entry name" value="Type I PLP-dependent aspartate aminotransferase-like (Major domain)"/>
    <property type="match status" value="1"/>
</dbReference>
<evidence type="ECO:0000259" key="8">
    <source>
        <dbReference type="Pfam" id="PF00155"/>
    </source>
</evidence>
<accession>A0A1D3L3I9</accession>
<dbReference type="InterPro" id="IPR015422">
    <property type="entry name" value="PyrdxlP-dep_Trfase_small"/>
</dbReference>
<gene>
    <name evidence="9" type="primary">aspC</name>
    <name evidence="9" type="ORF">MCBB_1636</name>
</gene>
<evidence type="ECO:0000256" key="2">
    <source>
        <dbReference type="ARBA" id="ARBA00007441"/>
    </source>
</evidence>
<protein>
    <recommendedName>
        <fullName evidence="7">Aminotransferase</fullName>
        <ecNumber evidence="7">2.6.1.-</ecNumber>
    </recommendedName>
</protein>
<dbReference type="GO" id="GO:0006520">
    <property type="term" value="P:amino acid metabolic process"/>
    <property type="evidence" value="ECO:0007669"/>
    <property type="project" value="InterPro"/>
</dbReference>
<keyword evidence="5 7" id="KW-0808">Transferase</keyword>
<dbReference type="OrthoDB" id="372018at2157"/>
<dbReference type="InterPro" id="IPR004839">
    <property type="entry name" value="Aminotransferase_I/II_large"/>
</dbReference>
<keyword evidence="10" id="KW-1185">Reference proteome</keyword>
<dbReference type="SUPFAM" id="SSF53383">
    <property type="entry name" value="PLP-dependent transferases"/>
    <property type="match status" value="1"/>
</dbReference>
<organism evidence="9 10">
    <name type="scientific">Methanobacterium congolense</name>
    <dbReference type="NCBI Taxonomy" id="118062"/>
    <lineage>
        <taxon>Archaea</taxon>
        <taxon>Methanobacteriati</taxon>
        <taxon>Methanobacteriota</taxon>
        <taxon>Methanomada group</taxon>
        <taxon>Methanobacteria</taxon>
        <taxon>Methanobacteriales</taxon>
        <taxon>Methanobacteriaceae</taxon>
        <taxon>Methanobacterium</taxon>
    </lineage>
</organism>
<dbReference type="KEGG" id="mcub:MCBB_1636"/>
<dbReference type="GO" id="GO:0030170">
    <property type="term" value="F:pyridoxal phosphate binding"/>
    <property type="evidence" value="ECO:0007669"/>
    <property type="project" value="InterPro"/>
</dbReference>
<evidence type="ECO:0000256" key="7">
    <source>
        <dbReference type="RuleBase" id="RU000481"/>
    </source>
</evidence>
<evidence type="ECO:0000313" key="10">
    <source>
        <dbReference type="Proteomes" id="UP000094707"/>
    </source>
</evidence>
<keyword evidence="6" id="KW-0663">Pyridoxal phosphate</keyword>
<evidence type="ECO:0000256" key="5">
    <source>
        <dbReference type="ARBA" id="ARBA00022679"/>
    </source>
</evidence>
<dbReference type="InterPro" id="IPR004838">
    <property type="entry name" value="NHTrfase_class1_PyrdxlP-BS"/>
</dbReference>
<evidence type="ECO:0000313" key="9">
    <source>
        <dbReference type="EMBL" id="SCG86191.1"/>
    </source>
</evidence>
<keyword evidence="4 7" id="KW-0032">Aminotransferase</keyword>
<sequence length="386" mass="43789">MISPKKYAKAAKMIPKGFKTPNEFFNYVYNDEDMIWMGQNTNHLHDENGIMNAMMGSIRKRNYCKYPPPEGFPELKELVLEDLGLNDGRFDILITAGGTESLYLCANDILEPENNTITSDPGYLIIDNFASRFGDHVKSVPIYNQECGYKLTPDLVRENMDDNTKLVILIDPLNPLGSCYTKEELKEFADIAEDNDIYLLHDITYRDFARDHHLMANYAPEHTITIYSFSKIYGMAGMRIGGIIGIPEVINSIRSIVINDLGTNVVAQHGAIAALKTKPEWLDRIRNTTRGNQKIIKEAVDQVEGAFIPVYPSDGNMMAIDLYDAGIKPMDVANYLLDRKIFTREGSYTSKLFGHRYLRVSYSIPTEQVEYFGEEFLKAIDAIKSK</sequence>
<evidence type="ECO:0000256" key="6">
    <source>
        <dbReference type="ARBA" id="ARBA00022898"/>
    </source>
</evidence>
<comment type="subunit">
    <text evidence="3">Homodimer.</text>
</comment>
<comment type="cofactor">
    <cofactor evidence="1 7">
        <name>pyridoxal 5'-phosphate</name>
        <dbReference type="ChEBI" id="CHEBI:597326"/>
    </cofactor>
</comment>
<dbReference type="NCBIfam" id="NF004870">
    <property type="entry name" value="PRK06225.1"/>
    <property type="match status" value="1"/>
</dbReference>
<dbReference type="PANTHER" id="PTHR46383">
    <property type="entry name" value="ASPARTATE AMINOTRANSFERASE"/>
    <property type="match status" value="1"/>
</dbReference>
<dbReference type="GeneID" id="30412474"/>
<dbReference type="InterPro" id="IPR050596">
    <property type="entry name" value="AspAT/PAT-like"/>
</dbReference>
<dbReference type="PATRIC" id="fig|129848.4.peg.1672"/>